<feature type="transmembrane region" description="Helical" evidence="9">
    <location>
        <begin position="168"/>
        <end position="188"/>
    </location>
</feature>
<dbReference type="InterPro" id="IPR011712">
    <property type="entry name" value="Sig_transdc_His_kin_sub3_dim/P"/>
</dbReference>
<evidence type="ECO:0000256" key="1">
    <source>
        <dbReference type="ARBA" id="ARBA00000085"/>
    </source>
</evidence>
<feature type="transmembrane region" description="Helical" evidence="9">
    <location>
        <begin position="49"/>
        <end position="68"/>
    </location>
</feature>
<comment type="catalytic activity">
    <reaction evidence="1">
        <text>ATP + protein L-histidine = ADP + protein N-phospho-L-histidine.</text>
        <dbReference type="EC" id="2.7.13.3"/>
    </reaction>
</comment>
<dbReference type="InterPro" id="IPR050482">
    <property type="entry name" value="Sensor_HK_TwoCompSys"/>
</dbReference>
<evidence type="ECO:0000313" key="11">
    <source>
        <dbReference type="EMBL" id="PHV65872.1"/>
    </source>
</evidence>
<evidence type="ECO:0000256" key="8">
    <source>
        <dbReference type="ARBA" id="ARBA00023012"/>
    </source>
</evidence>
<dbReference type="GO" id="GO:0000155">
    <property type="term" value="F:phosphorelay sensor kinase activity"/>
    <property type="evidence" value="ECO:0007669"/>
    <property type="project" value="InterPro"/>
</dbReference>
<organism evidence="11 12">
    <name type="scientific">Williamsia marianensis</name>
    <dbReference type="NCBI Taxonomy" id="85044"/>
    <lineage>
        <taxon>Bacteria</taxon>
        <taxon>Bacillati</taxon>
        <taxon>Actinomycetota</taxon>
        <taxon>Actinomycetes</taxon>
        <taxon>Mycobacteriales</taxon>
        <taxon>Nocardiaceae</taxon>
        <taxon>Williamsia</taxon>
    </lineage>
</organism>
<dbReference type="GO" id="GO:0005524">
    <property type="term" value="F:ATP binding"/>
    <property type="evidence" value="ECO:0007669"/>
    <property type="project" value="UniProtKB-KW"/>
</dbReference>
<evidence type="ECO:0000259" key="10">
    <source>
        <dbReference type="Pfam" id="PF07730"/>
    </source>
</evidence>
<dbReference type="Gene3D" id="3.30.565.10">
    <property type="entry name" value="Histidine kinase-like ATPase, C-terminal domain"/>
    <property type="match status" value="1"/>
</dbReference>
<evidence type="ECO:0000256" key="5">
    <source>
        <dbReference type="ARBA" id="ARBA00022741"/>
    </source>
</evidence>
<keyword evidence="3" id="KW-0597">Phosphoprotein</keyword>
<feature type="domain" description="Signal transduction histidine kinase subgroup 3 dimerisation and phosphoacceptor" evidence="10">
    <location>
        <begin position="213"/>
        <end position="278"/>
    </location>
</feature>
<name>A0A2G3PLB0_WILMA</name>
<dbReference type="SUPFAM" id="SSF55874">
    <property type="entry name" value="ATPase domain of HSP90 chaperone/DNA topoisomerase II/histidine kinase"/>
    <property type="match status" value="1"/>
</dbReference>
<evidence type="ECO:0000313" key="12">
    <source>
        <dbReference type="Proteomes" id="UP000225108"/>
    </source>
</evidence>
<dbReference type="PANTHER" id="PTHR24421">
    <property type="entry name" value="NITRATE/NITRITE SENSOR PROTEIN NARX-RELATED"/>
    <property type="match status" value="1"/>
</dbReference>
<dbReference type="PANTHER" id="PTHR24421:SF10">
    <property type="entry name" value="NITRATE_NITRITE SENSOR PROTEIN NARQ"/>
    <property type="match status" value="1"/>
</dbReference>
<dbReference type="GO" id="GO:0016020">
    <property type="term" value="C:membrane"/>
    <property type="evidence" value="ECO:0007669"/>
    <property type="project" value="InterPro"/>
</dbReference>
<dbReference type="Pfam" id="PF07730">
    <property type="entry name" value="HisKA_3"/>
    <property type="match status" value="1"/>
</dbReference>
<keyword evidence="9" id="KW-0812">Transmembrane</keyword>
<comment type="caution">
    <text evidence="11">The sequence shown here is derived from an EMBL/GenBank/DDBJ whole genome shotgun (WGS) entry which is preliminary data.</text>
</comment>
<dbReference type="EMBL" id="PEBD01000010">
    <property type="protein sequence ID" value="PHV65872.1"/>
    <property type="molecule type" value="Genomic_DNA"/>
</dbReference>
<dbReference type="AlphaFoldDB" id="A0A2G3PLB0"/>
<feature type="transmembrane region" description="Helical" evidence="9">
    <location>
        <begin position="121"/>
        <end position="139"/>
    </location>
</feature>
<evidence type="ECO:0000256" key="3">
    <source>
        <dbReference type="ARBA" id="ARBA00022553"/>
    </source>
</evidence>
<keyword evidence="5" id="KW-0547">Nucleotide-binding</keyword>
<dbReference type="InterPro" id="IPR036890">
    <property type="entry name" value="HATPase_C_sf"/>
</dbReference>
<gene>
    <name evidence="11" type="ORF">CSW57_19460</name>
</gene>
<evidence type="ECO:0000256" key="4">
    <source>
        <dbReference type="ARBA" id="ARBA00022679"/>
    </source>
</evidence>
<sequence>MGSDEDWVATVEPMKLWTAAADYVVDEAKKLPITADPAVIGFLSRKVNIFFTLVALIMYAIAWPTLAVTHDVQPALMPVVAAFAALPIMLGWANPTLGWAISVVSSQVIGLTIDRLDTWNYSIQVVHFIELVVLTVLAYLKAPLRLLPVIWLVSALVMFSVAPSEAEVGWVIGLAVAGIMCVLIRIIVRSRAQLAQQTKLKDTEKSKNAVLSERTRIARDLHDVVAHRMSVVVVQSQTAKYRVEGVGDAAAAEFDAIANVAREALDEVRTMLGVLRLEDDSAADALARNPNPGLAQIDGLISATRGAGIDVTYYPAVGADEVGDACALVAYRIVQESLANATRYAAGSQVRVDVTVKGTELAVTIANTAPTEQPIGLDSEGGLGIPGMIERAKAVGGVLSAAPQPDGGFVVQARLPIRAPGVVDDSGQSGLQVGMVEK</sequence>
<evidence type="ECO:0000256" key="6">
    <source>
        <dbReference type="ARBA" id="ARBA00022777"/>
    </source>
</evidence>
<dbReference type="Gene3D" id="1.20.5.1930">
    <property type="match status" value="1"/>
</dbReference>
<reference evidence="11 12" key="1">
    <citation type="submission" date="2017-10" db="EMBL/GenBank/DDBJ databases">
        <title>The draft genome sequence of Williamsia sp. BULT 1.1 isolated from the semi-arid grassland soils from South Africa.</title>
        <authorList>
            <person name="Kabwe M.H."/>
            <person name="Govender N."/>
            <person name="Mutseka Lunga P."/>
            <person name="Vikram S."/>
            <person name="Makhalanyane T.P."/>
        </authorList>
    </citation>
    <scope>NUCLEOTIDE SEQUENCE [LARGE SCALE GENOMIC DNA]</scope>
    <source>
        <strain evidence="11 12">BULT 1.1</strain>
    </source>
</reference>
<dbReference type="Proteomes" id="UP000225108">
    <property type="component" value="Unassembled WGS sequence"/>
</dbReference>
<dbReference type="CDD" id="cd16917">
    <property type="entry name" value="HATPase_UhpB-NarQ-NarX-like"/>
    <property type="match status" value="1"/>
</dbReference>
<dbReference type="GO" id="GO:0046983">
    <property type="term" value="F:protein dimerization activity"/>
    <property type="evidence" value="ECO:0007669"/>
    <property type="project" value="InterPro"/>
</dbReference>
<keyword evidence="4" id="KW-0808">Transferase</keyword>
<accession>A0A2G3PLB0</accession>
<dbReference type="EC" id="2.7.13.3" evidence="2"/>
<keyword evidence="9" id="KW-1133">Transmembrane helix</keyword>
<keyword evidence="7" id="KW-0067">ATP-binding</keyword>
<evidence type="ECO:0000256" key="2">
    <source>
        <dbReference type="ARBA" id="ARBA00012438"/>
    </source>
</evidence>
<keyword evidence="6 11" id="KW-0418">Kinase</keyword>
<feature type="transmembrane region" description="Helical" evidence="9">
    <location>
        <begin position="75"/>
        <end position="101"/>
    </location>
</feature>
<proteinExistence type="predicted"/>
<keyword evidence="9" id="KW-0472">Membrane</keyword>
<evidence type="ECO:0000256" key="7">
    <source>
        <dbReference type="ARBA" id="ARBA00022840"/>
    </source>
</evidence>
<protein>
    <recommendedName>
        <fullName evidence="2">histidine kinase</fullName>
        <ecNumber evidence="2">2.7.13.3</ecNumber>
    </recommendedName>
</protein>
<evidence type="ECO:0000256" key="9">
    <source>
        <dbReference type="SAM" id="Phobius"/>
    </source>
</evidence>
<keyword evidence="8" id="KW-0902">Two-component regulatory system</keyword>